<organism evidence="1 2">
    <name type="scientific">Hyalomma asiaticum</name>
    <name type="common">Tick</name>
    <dbReference type="NCBI Taxonomy" id="266040"/>
    <lineage>
        <taxon>Eukaryota</taxon>
        <taxon>Metazoa</taxon>
        <taxon>Ecdysozoa</taxon>
        <taxon>Arthropoda</taxon>
        <taxon>Chelicerata</taxon>
        <taxon>Arachnida</taxon>
        <taxon>Acari</taxon>
        <taxon>Parasitiformes</taxon>
        <taxon>Ixodida</taxon>
        <taxon>Ixodoidea</taxon>
        <taxon>Ixodidae</taxon>
        <taxon>Hyalomminae</taxon>
        <taxon>Hyalomma</taxon>
    </lineage>
</organism>
<comment type="caution">
    <text evidence="1">The sequence shown here is derived from an EMBL/GenBank/DDBJ whole genome shotgun (WGS) entry which is preliminary data.</text>
</comment>
<keyword evidence="2" id="KW-1185">Reference proteome</keyword>
<proteinExistence type="predicted"/>
<sequence>MEELPQSFVPSTTSAKDTDTDGGVAGPAFDEPECSRDRSSALTGEPLHIRRDIRSRSSSIANDGRTEGEEPNNVCSSEPECPRDQSSAFAGNTRHRQRSIHRRRSSRRRRSCQLIVPAHRACLNYQSCRSTSNKSTCEAATNVPRRCKAFILLTGCLAFPIATTSCSTLESLQTCSARGLSTRRNLSIQKGPRRVRLAPPMAELPQSFVPSTTSGKDTDTDGRVAGPAFDEPESSRDRSSALTGEPLYTRRDIRSRSSSIANDGRTEGEEPNNVCSSDAECPRDQSSAFAGNTRHRQRSIHRRRSSRSVSSSYNNSDYCRPKNPYDMAPEQIAQYLCTPSVFVQASPQPPESFHWSIEELAEFFHASTDEEELTDPKPRATTLMRSWRSRCSTTFFRRRKSSPHHGSLHRK</sequence>
<gene>
    <name evidence="1" type="ORF">HPB50_013134</name>
</gene>
<evidence type="ECO:0000313" key="1">
    <source>
        <dbReference type="EMBL" id="KAH6936088.1"/>
    </source>
</evidence>
<protein>
    <submittedName>
        <fullName evidence="1">Uncharacterized protein</fullName>
    </submittedName>
</protein>
<dbReference type="EMBL" id="CM023483">
    <property type="protein sequence ID" value="KAH6936088.1"/>
    <property type="molecule type" value="Genomic_DNA"/>
</dbReference>
<dbReference type="Proteomes" id="UP000821845">
    <property type="component" value="Chromosome 3"/>
</dbReference>
<reference evidence="1" key="1">
    <citation type="submission" date="2020-05" db="EMBL/GenBank/DDBJ databases">
        <title>Large-scale comparative analyses of tick genomes elucidate their genetic diversity and vector capacities.</title>
        <authorList>
            <person name="Jia N."/>
            <person name="Wang J."/>
            <person name="Shi W."/>
            <person name="Du L."/>
            <person name="Sun Y."/>
            <person name="Zhan W."/>
            <person name="Jiang J."/>
            <person name="Wang Q."/>
            <person name="Zhang B."/>
            <person name="Ji P."/>
            <person name="Sakyi L.B."/>
            <person name="Cui X."/>
            <person name="Yuan T."/>
            <person name="Jiang B."/>
            <person name="Yang W."/>
            <person name="Lam T.T.-Y."/>
            <person name="Chang Q."/>
            <person name="Ding S."/>
            <person name="Wang X."/>
            <person name="Zhu J."/>
            <person name="Ruan X."/>
            <person name="Zhao L."/>
            <person name="Wei J."/>
            <person name="Que T."/>
            <person name="Du C."/>
            <person name="Cheng J."/>
            <person name="Dai P."/>
            <person name="Han X."/>
            <person name="Huang E."/>
            <person name="Gao Y."/>
            <person name="Liu J."/>
            <person name="Shao H."/>
            <person name="Ye R."/>
            <person name="Li L."/>
            <person name="Wei W."/>
            <person name="Wang X."/>
            <person name="Wang C."/>
            <person name="Yang T."/>
            <person name="Huo Q."/>
            <person name="Li W."/>
            <person name="Guo W."/>
            <person name="Chen H."/>
            <person name="Zhou L."/>
            <person name="Ni X."/>
            <person name="Tian J."/>
            <person name="Zhou Y."/>
            <person name="Sheng Y."/>
            <person name="Liu T."/>
            <person name="Pan Y."/>
            <person name="Xia L."/>
            <person name="Li J."/>
            <person name="Zhao F."/>
            <person name="Cao W."/>
        </authorList>
    </citation>
    <scope>NUCLEOTIDE SEQUENCE</scope>
    <source>
        <strain evidence="1">Hyas-2018</strain>
    </source>
</reference>
<name>A0ACB7SMJ9_HYAAI</name>
<accession>A0ACB7SMJ9</accession>
<evidence type="ECO:0000313" key="2">
    <source>
        <dbReference type="Proteomes" id="UP000821845"/>
    </source>
</evidence>